<evidence type="ECO:0000313" key="3">
    <source>
        <dbReference type="EMBL" id="MBR7838802.1"/>
    </source>
</evidence>
<dbReference type="RefSeq" id="WP_212533252.1">
    <property type="nucleotide sequence ID" value="NZ_JAGSOG010000332.1"/>
</dbReference>
<evidence type="ECO:0000313" key="4">
    <source>
        <dbReference type="Proteomes" id="UP000675781"/>
    </source>
</evidence>
<accession>A0A941EVA5</accession>
<gene>
    <name evidence="3" type="ORF">KDL01_36380</name>
</gene>
<proteinExistence type="predicted"/>
<dbReference type="AlphaFoldDB" id="A0A941EVA5"/>
<dbReference type="EMBL" id="JAGSOG010000332">
    <property type="protein sequence ID" value="MBR7838802.1"/>
    <property type="molecule type" value="Genomic_DNA"/>
</dbReference>
<keyword evidence="4" id="KW-1185">Reference proteome</keyword>
<evidence type="ECO:0008006" key="5">
    <source>
        <dbReference type="Google" id="ProtNLM"/>
    </source>
</evidence>
<organism evidence="3 4">
    <name type="scientific">Actinospica durhamensis</name>
    <dbReference type="NCBI Taxonomy" id="1508375"/>
    <lineage>
        <taxon>Bacteria</taxon>
        <taxon>Bacillati</taxon>
        <taxon>Actinomycetota</taxon>
        <taxon>Actinomycetes</taxon>
        <taxon>Catenulisporales</taxon>
        <taxon>Actinospicaceae</taxon>
        <taxon>Actinospica</taxon>
    </lineage>
</organism>
<evidence type="ECO:0000256" key="1">
    <source>
        <dbReference type="SAM" id="MobiDB-lite"/>
    </source>
</evidence>
<feature type="compositionally biased region" description="Low complexity" evidence="1">
    <location>
        <begin position="131"/>
        <end position="166"/>
    </location>
</feature>
<keyword evidence="2" id="KW-0812">Transmembrane</keyword>
<evidence type="ECO:0000256" key="2">
    <source>
        <dbReference type="SAM" id="Phobius"/>
    </source>
</evidence>
<keyword evidence="2" id="KW-1133">Transmembrane helix</keyword>
<dbReference type="Proteomes" id="UP000675781">
    <property type="component" value="Unassembled WGS sequence"/>
</dbReference>
<sequence>MAERPSRRGPGPRLAVIEGWAGRRSAIPFALLVLGVLAAGLIALLSLNTAMGENSIRTQKAEQRQAQLTDREQQLSQQLSGLSAPGALASAAAAQGLVPNPQPAFLNPTTGAVLGVASPAPSPSPTPKPTPTAAASATATASSGAKPSASASPTASGTPSTSPKPTQTASGSTR</sequence>
<protein>
    <recommendedName>
        <fullName evidence="5">Cell division protein FtsL</fullName>
    </recommendedName>
</protein>
<reference evidence="3" key="1">
    <citation type="submission" date="2021-04" db="EMBL/GenBank/DDBJ databases">
        <title>Genome based classification of Actinospica acidithermotolerans sp. nov., an actinobacterium isolated from an Indonesian hot spring.</title>
        <authorList>
            <person name="Kusuma A.B."/>
            <person name="Putra K.E."/>
            <person name="Nafisah S."/>
            <person name="Loh J."/>
            <person name="Nouioui I."/>
            <person name="Goodfellow M."/>
        </authorList>
    </citation>
    <scope>NUCLEOTIDE SEQUENCE</scope>
    <source>
        <strain evidence="3">CSCA 57</strain>
    </source>
</reference>
<feature type="region of interest" description="Disordered" evidence="1">
    <location>
        <begin position="98"/>
        <end position="174"/>
    </location>
</feature>
<feature type="transmembrane region" description="Helical" evidence="2">
    <location>
        <begin position="26"/>
        <end position="47"/>
    </location>
</feature>
<name>A0A941EVA5_9ACTN</name>
<keyword evidence="2" id="KW-0472">Membrane</keyword>
<comment type="caution">
    <text evidence="3">The sequence shown here is derived from an EMBL/GenBank/DDBJ whole genome shotgun (WGS) entry which is preliminary data.</text>
</comment>
<feature type="compositionally biased region" description="Pro residues" evidence="1">
    <location>
        <begin position="120"/>
        <end position="130"/>
    </location>
</feature>